<proteinExistence type="predicted"/>
<protein>
    <submittedName>
        <fullName evidence="2">Uncharacterized protein</fullName>
    </submittedName>
</protein>
<comment type="caution">
    <text evidence="2">The sequence shown here is derived from an EMBL/GenBank/DDBJ whole genome shotgun (WGS) entry which is preliminary data.</text>
</comment>
<feature type="compositionally biased region" description="Low complexity" evidence="1">
    <location>
        <begin position="71"/>
        <end position="95"/>
    </location>
</feature>
<reference evidence="2" key="1">
    <citation type="submission" date="2021-10" db="EMBL/GenBank/DDBJ databases">
        <title>Melipona bicolor Genome sequencing and assembly.</title>
        <authorList>
            <person name="Araujo N.S."/>
            <person name="Arias M.C."/>
        </authorList>
    </citation>
    <scope>NUCLEOTIDE SEQUENCE</scope>
    <source>
        <strain evidence="2">USP_2M_L1-L4_2017</strain>
        <tissue evidence="2">Whole body</tissue>
    </source>
</reference>
<dbReference type="Proteomes" id="UP001177670">
    <property type="component" value="Unassembled WGS sequence"/>
</dbReference>
<gene>
    <name evidence="2" type="ORF">K0M31_000271</name>
</gene>
<keyword evidence="3" id="KW-1185">Reference proteome</keyword>
<organism evidence="2 3">
    <name type="scientific">Melipona bicolor</name>
    <dbReference type="NCBI Taxonomy" id="60889"/>
    <lineage>
        <taxon>Eukaryota</taxon>
        <taxon>Metazoa</taxon>
        <taxon>Ecdysozoa</taxon>
        <taxon>Arthropoda</taxon>
        <taxon>Hexapoda</taxon>
        <taxon>Insecta</taxon>
        <taxon>Pterygota</taxon>
        <taxon>Neoptera</taxon>
        <taxon>Endopterygota</taxon>
        <taxon>Hymenoptera</taxon>
        <taxon>Apocrita</taxon>
        <taxon>Aculeata</taxon>
        <taxon>Apoidea</taxon>
        <taxon>Anthophila</taxon>
        <taxon>Apidae</taxon>
        <taxon>Melipona</taxon>
    </lineage>
</organism>
<evidence type="ECO:0000256" key="1">
    <source>
        <dbReference type="SAM" id="MobiDB-lite"/>
    </source>
</evidence>
<sequence length="110" mass="12223">MNAREVGASVFNEARLRGCSLITFLTSNRLYVASKDWLCENCYRPLETRSREFRHRYFGSGCSDSAEGGTSEKLSPSKLSELTSSSPGPSNNSYSLLQNDNVSTREKSLD</sequence>
<evidence type="ECO:0000313" key="2">
    <source>
        <dbReference type="EMBL" id="KAK1135686.1"/>
    </source>
</evidence>
<feature type="region of interest" description="Disordered" evidence="1">
    <location>
        <begin position="60"/>
        <end position="110"/>
    </location>
</feature>
<evidence type="ECO:0000313" key="3">
    <source>
        <dbReference type="Proteomes" id="UP001177670"/>
    </source>
</evidence>
<dbReference type="EMBL" id="JAHYIQ010000001">
    <property type="protein sequence ID" value="KAK1135686.1"/>
    <property type="molecule type" value="Genomic_DNA"/>
</dbReference>
<name>A0AA40GD55_9HYME</name>
<dbReference type="AlphaFoldDB" id="A0AA40GD55"/>
<accession>A0AA40GD55</accession>